<dbReference type="SUPFAM" id="SSF56112">
    <property type="entry name" value="Protein kinase-like (PK-like)"/>
    <property type="match status" value="1"/>
</dbReference>
<dbReference type="InterPro" id="IPR050154">
    <property type="entry name" value="UbiB_kinase"/>
</dbReference>
<feature type="domain" description="Protein kinase" evidence="3">
    <location>
        <begin position="323"/>
        <end position="664"/>
    </location>
</feature>
<dbReference type="PANTHER" id="PTHR10566:SF118">
    <property type="entry name" value="PROTEIN KINASE DOMAIN-CONTAINING PROTEIN"/>
    <property type="match status" value="1"/>
</dbReference>
<feature type="compositionally biased region" description="Low complexity" evidence="2">
    <location>
        <begin position="107"/>
        <end position="122"/>
    </location>
</feature>
<dbReference type="Pfam" id="PF03109">
    <property type="entry name" value="ABC1"/>
    <property type="match status" value="1"/>
</dbReference>
<evidence type="ECO:0000313" key="4">
    <source>
        <dbReference type="EMBL" id="CAE0817281.1"/>
    </source>
</evidence>
<dbReference type="InterPro" id="IPR011009">
    <property type="entry name" value="Kinase-like_dom_sf"/>
</dbReference>
<dbReference type="AlphaFoldDB" id="A0A7S4FWA1"/>
<reference evidence="4" key="1">
    <citation type="submission" date="2021-01" db="EMBL/GenBank/DDBJ databases">
        <authorList>
            <person name="Corre E."/>
            <person name="Pelletier E."/>
            <person name="Niang G."/>
            <person name="Scheremetjew M."/>
            <person name="Finn R."/>
            <person name="Kale V."/>
            <person name="Holt S."/>
            <person name="Cochrane G."/>
            <person name="Meng A."/>
            <person name="Brown T."/>
            <person name="Cohen L."/>
        </authorList>
    </citation>
    <scope>NUCLEOTIDE SEQUENCE</scope>
    <source>
        <strain evidence="4">CCMP1594</strain>
    </source>
</reference>
<dbReference type="EMBL" id="HBJA01081356">
    <property type="protein sequence ID" value="CAE0817281.1"/>
    <property type="molecule type" value="Transcribed_RNA"/>
</dbReference>
<sequence>MHPCAMDTPYSERIASLTPSSAAAPSAHPVRNTLIALGLIAVGCVAVLQASPSRSAVQAHAVQHTSTSSGPTSARPLRATLAPPTAAAAGLHRTQTRGPSNAPRAQSAVSGAVASGTSHSGSPPELLPGPFSTAAQQWHTSTVGLIAAASAVTAAIYWALRGGSRQPRSMTMLAMTPTAEPLVPRSSPAPAKGPYPTGRYDHQAAADYFATRPWLVLGRTAALLQRTSGFGAGVLLDYQSGPEKVAANAPARAKTLKEILTSLGPTFIKVGQALSIRSDLLSPVYCETLAELQDAVPPFPSDEAKATITEELGLRDISDVFRELSPEPIASASLGQVYRGHLQPVLGGDEVAVKVQRPDMLETIALDLYLLRVGAKVVSSLFPVKSDLVGVVDTWGFGFVDELDYRREAANTSDFMREIAKTPLRDAVFAPEVVDPCTSRKVMTTKWVDGERLEQSSAADVSKLCSVAMNTYLTMMLETGVLHADPHPGNLLRAQDGRLCILDWGLVTEIPANLQLTFIEHIAHLTSADYEKVPEDLVKLGFVPPGAEEDVKSTDTVQVLAKVYGTWSEGGGAANGNVGMVINEFQNLSERYGGLIFQVPPYFAYIARAFLTLEGIGLQNDPMYAIVGECLPYVSQRLLTDPDPRVSEALRTFIYGPMKDSPLRAVDTTRLEYLTSGFSSYSDATVALADMSDATAVAAVQDQAFSAADVERGVKQLADILLVPEPEPTPLQAIVEDEIARLLGASARQAAAQFRESPAGRLATNVLDPFGLLKPLRDGPLLNPDEQDETVLESSSKIAAIAERPTREALEMLRGLPSDQQQRALDSVVRTLWENREGAGYVLQRLQDRLRQQVAVRLE</sequence>
<dbReference type="InterPro" id="IPR004147">
    <property type="entry name" value="ABC1_dom"/>
</dbReference>
<dbReference type="Gene3D" id="1.10.510.10">
    <property type="entry name" value="Transferase(Phosphotransferase) domain 1"/>
    <property type="match status" value="1"/>
</dbReference>
<gene>
    <name evidence="4" type="ORF">EGYM00163_LOCUS28443</name>
</gene>
<dbReference type="InterPro" id="IPR000719">
    <property type="entry name" value="Prot_kinase_dom"/>
</dbReference>
<organism evidence="4">
    <name type="scientific">Eutreptiella gymnastica</name>
    <dbReference type="NCBI Taxonomy" id="73025"/>
    <lineage>
        <taxon>Eukaryota</taxon>
        <taxon>Discoba</taxon>
        <taxon>Euglenozoa</taxon>
        <taxon>Euglenida</taxon>
        <taxon>Spirocuta</taxon>
        <taxon>Euglenophyceae</taxon>
        <taxon>Eutreptiales</taxon>
        <taxon>Eutreptiaceae</taxon>
        <taxon>Eutreptiella</taxon>
    </lineage>
</organism>
<evidence type="ECO:0000256" key="2">
    <source>
        <dbReference type="SAM" id="MobiDB-lite"/>
    </source>
</evidence>
<name>A0A7S4FWA1_9EUGL</name>
<accession>A0A7S4FWA1</accession>
<feature type="region of interest" description="Disordered" evidence="2">
    <location>
        <begin position="85"/>
        <end position="132"/>
    </location>
</feature>
<comment type="similarity">
    <text evidence="1">Belongs to the protein kinase superfamily. ADCK protein kinase family.</text>
</comment>
<evidence type="ECO:0000259" key="3">
    <source>
        <dbReference type="PROSITE" id="PS50011"/>
    </source>
</evidence>
<dbReference type="GO" id="GO:0005524">
    <property type="term" value="F:ATP binding"/>
    <property type="evidence" value="ECO:0007669"/>
    <property type="project" value="InterPro"/>
</dbReference>
<dbReference type="PROSITE" id="PS50011">
    <property type="entry name" value="PROTEIN_KINASE_DOM"/>
    <property type="match status" value="1"/>
</dbReference>
<dbReference type="PANTHER" id="PTHR10566">
    <property type="entry name" value="CHAPERONE-ACTIVITY OF BC1 COMPLEX CABC1 -RELATED"/>
    <property type="match status" value="1"/>
</dbReference>
<evidence type="ECO:0000256" key="1">
    <source>
        <dbReference type="ARBA" id="ARBA00009670"/>
    </source>
</evidence>
<protein>
    <recommendedName>
        <fullName evidence="3">Protein kinase domain-containing protein</fullName>
    </recommendedName>
</protein>
<proteinExistence type="inferred from homology"/>
<dbReference type="GO" id="GO:0004672">
    <property type="term" value="F:protein kinase activity"/>
    <property type="evidence" value="ECO:0007669"/>
    <property type="project" value="InterPro"/>
</dbReference>
<dbReference type="CDD" id="cd05121">
    <property type="entry name" value="ABC1_ADCK3-like"/>
    <property type="match status" value="1"/>
</dbReference>